<dbReference type="InterPro" id="IPR036291">
    <property type="entry name" value="NAD(P)-bd_dom_sf"/>
</dbReference>
<dbReference type="InterPro" id="IPR001711">
    <property type="entry name" value="PLipase_C_Pinositol-sp_Y"/>
</dbReference>
<dbReference type="NCBIfam" id="TIGR02197">
    <property type="entry name" value="heptose_epim"/>
    <property type="match status" value="1"/>
</dbReference>
<evidence type="ECO:0000256" key="3">
    <source>
        <dbReference type="ARBA" id="ARBA00023277"/>
    </source>
</evidence>
<evidence type="ECO:0000259" key="4">
    <source>
        <dbReference type="PROSITE" id="PS50008"/>
    </source>
</evidence>
<keyword evidence="2" id="KW-0413">Isomerase</keyword>
<dbReference type="EMBL" id="BSOH01000007">
    <property type="protein sequence ID" value="GLR16736.1"/>
    <property type="molecule type" value="Genomic_DNA"/>
</dbReference>
<dbReference type="GO" id="GO:0035556">
    <property type="term" value="P:intracellular signal transduction"/>
    <property type="evidence" value="ECO:0007669"/>
    <property type="project" value="InterPro"/>
</dbReference>
<dbReference type="RefSeq" id="WP_235291075.1">
    <property type="nucleotide sequence ID" value="NZ_BSOH01000007.1"/>
</dbReference>
<reference evidence="5" key="2">
    <citation type="submission" date="2023-01" db="EMBL/GenBank/DDBJ databases">
        <title>Draft genome sequence of Portibacter lacus strain NBRC 108769.</title>
        <authorList>
            <person name="Sun Q."/>
            <person name="Mori K."/>
        </authorList>
    </citation>
    <scope>NUCLEOTIDE SEQUENCE</scope>
    <source>
        <strain evidence="5">NBRC 108769</strain>
    </source>
</reference>
<dbReference type="Pfam" id="PF01370">
    <property type="entry name" value="Epimerase"/>
    <property type="match status" value="1"/>
</dbReference>
<dbReference type="Gene3D" id="3.90.25.10">
    <property type="entry name" value="UDP-galactose 4-epimerase, domain 1"/>
    <property type="match status" value="1"/>
</dbReference>
<dbReference type="GO" id="GO:0050661">
    <property type="term" value="F:NADP binding"/>
    <property type="evidence" value="ECO:0007669"/>
    <property type="project" value="InterPro"/>
</dbReference>
<evidence type="ECO:0000313" key="6">
    <source>
        <dbReference type="Proteomes" id="UP001156666"/>
    </source>
</evidence>
<organism evidence="5 6">
    <name type="scientific">Portibacter lacus</name>
    <dbReference type="NCBI Taxonomy" id="1099794"/>
    <lineage>
        <taxon>Bacteria</taxon>
        <taxon>Pseudomonadati</taxon>
        <taxon>Bacteroidota</taxon>
        <taxon>Saprospiria</taxon>
        <taxon>Saprospirales</taxon>
        <taxon>Haliscomenobacteraceae</taxon>
        <taxon>Portibacter</taxon>
    </lineage>
</organism>
<name>A0AA37WCP0_9BACT</name>
<keyword evidence="1" id="KW-0521">NADP</keyword>
<dbReference type="GO" id="GO:0004435">
    <property type="term" value="F:phosphatidylinositol-4,5-bisphosphate phospholipase C activity"/>
    <property type="evidence" value="ECO:0007669"/>
    <property type="project" value="InterPro"/>
</dbReference>
<feature type="domain" description="PI-PLC Y-box" evidence="4">
    <location>
        <begin position="13"/>
        <end position="87"/>
    </location>
</feature>
<dbReference type="SUPFAM" id="SSF51735">
    <property type="entry name" value="NAD(P)-binding Rossmann-fold domains"/>
    <property type="match status" value="1"/>
</dbReference>
<sequence>MIIVTGAAGFIGSCMISYLQSEQISDIIAIDDFDQEYKEANYIHKEGILKVDRKEAFKFIETNANELDTIIHLGARTDTVDPDPQIFLELNIDYSKQIWELCAKHQIQLIYASSAATYGDGAFGFSDQMEDISVLKPLNEYGRSKQIFDEWLLEQDEAPTNWIGLKFFNVYGPNEYHKARMASVIFHAYNQIKETGKMKLFRSHRADFENGMQLRDFIYVKDVCSTIVSLMQNPIKSGIYNLGTGKARSFLDLVTATFDAMDITPNIEYIDIPKDIRDNYQYFTEANMVKLSDEMGEIEFSSLEDGVTDYVKNYLISHKYL</sequence>
<dbReference type="InterPro" id="IPR001509">
    <property type="entry name" value="Epimerase_deHydtase"/>
</dbReference>
<evidence type="ECO:0000256" key="2">
    <source>
        <dbReference type="ARBA" id="ARBA00023235"/>
    </source>
</evidence>
<dbReference type="PROSITE" id="PS50008">
    <property type="entry name" value="PIPLC_Y_DOMAIN"/>
    <property type="match status" value="1"/>
</dbReference>
<dbReference type="Proteomes" id="UP001156666">
    <property type="component" value="Unassembled WGS sequence"/>
</dbReference>
<dbReference type="Gene3D" id="3.40.50.720">
    <property type="entry name" value="NAD(P)-binding Rossmann-like Domain"/>
    <property type="match status" value="1"/>
</dbReference>
<keyword evidence="3" id="KW-0119">Carbohydrate metabolism</keyword>
<proteinExistence type="predicted"/>
<dbReference type="GO" id="GO:0005975">
    <property type="term" value="P:carbohydrate metabolic process"/>
    <property type="evidence" value="ECO:0007669"/>
    <property type="project" value="InterPro"/>
</dbReference>
<gene>
    <name evidence="5" type="primary">hldD</name>
    <name evidence="5" type="ORF">GCM10007940_13510</name>
</gene>
<keyword evidence="6" id="KW-1185">Reference proteome</keyword>
<dbReference type="PANTHER" id="PTHR43103:SF3">
    <property type="entry name" value="ADP-L-GLYCERO-D-MANNO-HEPTOSE-6-EPIMERASE"/>
    <property type="match status" value="1"/>
</dbReference>
<dbReference type="CDD" id="cd05248">
    <property type="entry name" value="ADP_GME_SDR_e"/>
    <property type="match status" value="1"/>
</dbReference>
<comment type="caution">
    <text evidence="5">The sequence shown here is derived from an EMBL/GenBank/DDBJ whole genome shotgun (WGS) entry which is preliminary data.</text>
</comment>
<protein>
    <submittedName>
        <fullName evidence="5">ADP-L-glycero-D-manno-heptose-6-epimerase</fullName>
    </submittedName>
</protein>
<reference evidence="5" key="1">
    <citation type="journal article" date="2014" name="Int. J. Syst. Evol. Microbiol.">
        <title>Complete genome sequence of Corynebacterium casei LMG S-19264T (=DSM 44701T), isolated from a smear-ripened cheese.</title>
        <authorList>
            <consortium name="US DOE Joint Genome Institute (JGI-PGF)"/>
            <person name="Walter F."/>
            <person name="Albersmeier A."/>
            <person name="Kalinowski J."/>
            <person name="Ruckert C."/>
        </authorList>
    </citation>
    <scope>NUCLEOTIDE SEQUENCE</scope>
    <source>
        <strain evidence="5">NBRC 108769</strain>
    </source>
</reference>
<evidence type="ECO:0000313" key="5">
    <source>
        <dbReference type="EMBL" id="GLR16736.1"/>
    </source>
</evidence>
<dbReference type="PANTHER" id="PTHR43103">
    <property type="entry name" value="NUCLEOSIDE-DIPHOSPHATE-SUGAR EPIMERASE"/>
    <property type="match status" value="1"/>
</dbReference>
<dbReference type="GO" id="GO:0008712">
    <property type="term" value="F:ADP-glyceromanno-heptose 6-epimerase activity"/>
    <property type="evidence" value="ECO:0007669"/>
    <property type="project" value="InterPro"/>
</dbReference>
<dbReference type="InterPro" id="IPR011912">
    <property type="entry name" value="Heptose_epim"/>
</dbReference>
<accession>A0AA37WCP0</accession>
<evidence type="ECO:0000256" key="1">
    <source>
        <dbReference type="ARBA" id="ARBA00022857"/>
    </source>
</evidence>
<dbReference type="GO" id="GO:0006629">
    <property type="term" value="P:lipid metabolic process"/>
    <property type="evidence" value="ECO:0007669"/>
    <property type="project" value="InterPro"/>
</dbReference>
<dbReference type="AlphaFoldDB" id="A0AA37WCP0"/>